<dbReference type="Gene3D" id="3.40.50.300">
    <property type="entry name" value="P-loop containing nucleotide triphosphate hydrolases"/>
    <property type="match status" value="1"/>
</dbReference>
<dbReference type="InterPro" id="IPR047987">
    <property type="entry name" value="Gp19-like_virus"/>
</dbReference>
<feature type="region of interest" description="Disordered" evidence="1">
    <location>
        <begin position="579"/>
        <end position="599"/>
    </location>
</feature>
<evidence type="ECO:0000313" key="4">
    <source>
        <dbReference type="Proteomes" id="UP001386178"/>
    </source>
</evidence>
<accession>A0ABZ2GUJ4</accession>
<dbReference type="NCBIfam" id="NF033889">
    <property type="entry name" value="termin_lrg_T7"/>
    <property type="match status" value="1"/>
</dbReference>
<feature type="domain" description="Terminase large subunit ribonuclease H-like" evidence="2">
    <location>
        <begin position="386"/>
        <end position="495"/>
    </location>
</feature>
<dbReference type="Pfam" id="PF22530">
    <property type="entry name" value="Terminase-T7_RNaseH-like"/>
    <property type="match status" value="1"/>
</dbReference>
<evidence type="ECO:0000259" key="2">
    <source>
        <dbReference type="Pfam" id="PF22530"/>
    </source>
</evidence>
<sequence>MMAADNAGAAHVRLAQLRLLQQHYSSFLVFMKAMMLYLGFKPTWLQYDIAAFLQFGPNDMMIQAQRGEAKSTITALYAIWMLIHDPKHRVVVACSNGKRAKEMATLITRLILTCPQLSCLKPSKIDGDRTATDSFDIHHSLKGPDKSPSVSCLGISGGLTGARADLLISDDIEIPQNSDTAGKRDWLMQLAQEFASVCTGRKDDSGEWVARPRIIYLGTPQTSESMYNTLPGRGFLVRIWPGRYPNPSEVEAYGGLLAPSILKRLEENPALAFGGGVLGDQGQPTDPDLKGEEELQAVQNKNGRPYFNLQYMLDTRLADEQRYPLKTEHIVVLTGAPTKRVPLTIARGFAASHMRDFTSAGIAFRMTSPHEVSTETAELTGVHMFVDPAGGGANGDESAYAVTGFLNGNVYVLDVGGVPGGYSHASMDALAMVAEKWQPNGVTVEKNMGYGAFTEVWLPILRKRYAGLVESVWESGKKETRIIQTLEPIMGRGSLVMFDTLVEQDDVQTAKYAHTGIRQTYSLFHQITKLMAVSKCLKHDDRLDALAGSVAHWVKHMAVDQKKVIENNEKKEHQKWINNPLGHPVGRRPRKGSVLNKYM</sequence>
<evidence type="ECO:0000313" key="3">
    <source>
        <dbReference type="EMBL" id="WWO60266.1"/>
    </source>
</evidence>
<dbReference type="Gene3D" id="3.30.420.240">
    <property type="match status" value="1"/>
</dbReference>
<evidence type="ECO:0000256" key="1">
    <source>
        <dbReference type="SAM" id="MobiDB-lite"/>
    </source>
</evidence>
<dbReference type="InterPro" id="IPR054762">
    <property type="entry name" value="Gp19_RNaseH-like"/>
</dbReference>
<reference evidence="3 4" key="1">
    <citation type="submission" date="2024-01" db="EMBL/GenBank/DDBJ databases">
        <title>Novel lytic viruses for Xanthomonas sp. and Stenotrophomonas maltophilia.</title>
        <authorList>
            <person name="Petrzik K."/>
            <person name="Brazdova S."/>
            <person name="Sovova L."/>
            <person name="Neoralova M."/>
        </authorList>
    </citation>
    <scope>NUCLEOTIDE SEQUENCE [LARGE SCALE GENOMIC DNA]</scope>
</reference>
<dbReference type="InterPro" id="IPR027417">
    <property type="entry name" value="P-loop_NTPase"/>
</dbReference>
<organism evidence="3 4">
    <name type="scientific">Xanthomonas phage SB3</name>
    <dbReference type="NCBI Taxonomy" id="3117472"/>
    <lineage>
        <taxon>Viruses</taxon>
        <taxon>Duplodnaviria</taxon>
        <taxon>Heunggongvirae</taxon>
        <taxon>Uroviricota</taxon>
        <taxon>Caudoviricetes</taxon>
        <taxon>Autographivirales</taxon>
        <taxon>Autonotataviridae</taxon>
        <taxon>Euvesivirus</taxon>
        <taxon>Euvesivirus SB3</taxon>
    </lineage>
</organism>
<name>A0ABZ2GUJ4_9CAUD</name>
<keyword evidence="4" id="KW-1185">Reference proteome</keyword>
<dbReference type="EMBL" id="PP079414">
    <property type="protein sequence ID" value="WWO60266.1"/>
    <property type="molecule type" value="Genomic_DNA"/>
</dbReference>
<dbReference type="Proteomes" id="UP001386178">
    <property type="component" value="Segment"/>
</dbReference>
<proteinExistence type="predicted"/>
<protein>
    <submittedName>
        <fullName evidence="3">Terminase large subunit</fullName>
    </submittedName>
</protein>